<feature type="domain" description="Resolvase/invertase-type recombinase catalytic" evidence="3">
    <location>
        <begin position="12"/>
        <end position="146"/>
    </location>
</feature>
<evidence type="ECO:0000259" key="3">
    <source>
        <dbReference type="PROSITE" id="PS51736"/>
    </source>
</evidence>
<evidence type="ECO:0000256" key="1">
    <source>
        <dbReference type="ARBA" id="ARBA00023125"/>
    </source>
</evidence>
<dbReference type="Proteomes" id="UP001168528">
    <property type="component" value="Unassembled WGS sequence"/>
</dbReference>
<dbReference type="Pfam" id="PF07508">
    <property type="entry name" value="Recombinase"/>
    <property type="match status" value="1"/>
</dbReference>
<reference evidence="4" key="1">
    <citation type="submission" date="2023-07" db="EMBL/GenBank/DDBJ databases">
        <title>The genome sequence of Rhodocytophaga aerolata KACC 12507.</title>
        <authorList>
            <person name="Zhang X."/>
        </authorList>
    </citation>
    <scope>NUCLEOTIDE SEQUENCE</scope>
    <source>
        <strain evidence="4">KACC 12507</strain>
    </source>
</reference>
<dbReference type="SMART" id="SM00857">
    <property type="entry name" value="Resolvase"/>
    <property type="match status" value="1"/>
</dbReference>
<protein>
    <submittedName>
        <fullName evidence="4">Recombinase family protein</fullName>
    </submittedName>
</protein>
<sequence>MTNSEPMHAPVSYIAYYRLSTKGQGKSGLGLQAQKAAVGAYVRDKGILAEFSDIESGKKDDRPELLKAIHLAKEKGAKLIIAKLDRLSRNLTFISSLLDNHISFVCCDMPEANEFTIHIFAALAQQERKMISQRTKAALEAKKKLGARLGTPANLTLAHRLKGAAMRSLQARENLPNKQATKIIVRCKKENMTLTQIAWELNSDGYKTSQGKRFTPMTVKRLLDRCNTL</sequence>
<dbReference type="InterPro" id="IPR050639">
    <property type="entry name" value="SSR_resolvase"/>
</dbReference>
<dbReference type="CDD" id="cd00338">
    <property type="entry name" value="Ser_Recombinase"/>
    <property type="match status" value="1"/>
</dbReference>
<organism evidence="4 5">
    <name type="scientific">Rhodocytophaga aerolata</name>
    <dbReference type="NCBI Taxonomy" id="455078"/>
    <lineage>
        <taxon>Bacteria</taxon>
        <taxon>Pseudomonadati</taxon>
        <taxon>Bacteroidota</taxon>
        <taxon>Cytophagia</taxon>
        <taxon>Cytophagales</taxon>
        <taxon>Rhodocytophagaceae</taxon>
        <taxon>Rhodocytophaga</taxon>
    </lineage>
</organism>
<dbReference type="InterPro" id="IPR036162">
    <property type="entry name" value="Resolvase-like_N_sf"/>
</dbReference>
<dbReference type="SUPFAM" id="SSF53041">
    <property type="entry name" value="Resolvase-like"/>
    <property type="match status" value="1"/>
</dbReference>
<dbReference type="InterPro" id="IPR006119">
    <property type="entry name" value="Resolv_N"/>
</dbReference>
<dbReference type="PANTHER" id="PTHR30461">
    <property type="entry name" value="DNA-INVERTASE FROM LAMBDOID PROPHAGE"/>
    <property type="match status" value="1"/>
</dbReference>
<evidence type="ECO:0000313" key="5">
    <source>
        <dbReference type="Proteomes" id="UP001168528"/>
    </source>
</evidence>
<dbReference type="PANTHER" id="PTHR30461:SF2">
    <property type="entry name" value="SERINE RECOMBINASE PINE-RELATED"/>
    <property type="match status" value="1"/>
</dbReference>
<evidence type="ECO:0000313" key="4">
    <source>
        <dbReference type="EMBL" id="MDO1451540.1"/>
    </source>
</evidence>
<comment type="caution">
    <text evidence="4">The sequence shown here is derived from an EMBL/GenBank/DDBJ whole genome shotgun (WGS) entry which is preliminary data.</text>
</comment>
<dbReference type="InterPro" id="IPR011109">
    <property type="entry name" value="DNA_bind_recombinase_dom"/>
</dbReference>
<keyword evidence="2" id="KW-0233">DNA recombination</keyword>
<dbReference type="EMBL" id="JAUKPO010000065">
    <property type="protein sequence ID" value="MDO1451540.1"/>
    <property type="molecule type" value="Genomic_DNA"/>
</dbReference>
<dbReference type="Gene3D" id="3.40.50.1390">
    <property type="entry name" value="Resolvase, N-terminal catalytic domain"/>
    <property type="match status" value="1"/>
</dbReference>
<accession>A0ABT8RKF1</accession>
<dbReference type="PROSITE" id="PS51736">
    <property type="entry name" value="RECOMBINASES_3"/>
    <property type="match status" value="1"/>
</dbReference>
<gene>
    <name evidence="4" type="ORF">Q0590_35030</name>
</gene>
<keyword evidence="5" id="KW-1185">Reference proteome</keyword>
<evidence type="ECO:0000256" key="2">
    <source>
        <dbReference type="ARBA" id="ARBA00023172"/>
    </source>
</evidence>
<proteinExistence type="predicted"/>
<name>A0ABT8RKF1_9BACT</name>
<keyword evidence="1" id="KW-0238">DNA-binding</keyword>
<dbReference type="Pfam" id="PF00239">
    <property type="entry name" value="Resolvase"/>
    <property type="match status" value="1"/>
</dbReference>
<dbReference type="RefSeq" id="WP_302042337.1">
    <property type="nucleotide sequence ID" value="NZ_JAUKPO010000065.1"/>
</dbReference>